<organism evidence="1 2">
    <name type="scientific">Enterobacter cloacae</name>
    <dbReference type="NCBI Taxonomy" id="550"/>
    <lineage>
        <taxon>Bacteria</taxon>
        <taxon>Pseudomonadati</taxon>
        <taxon>Pseudomonadota</taxon>
        <taxon>Gammaproteobacteria</taxon>
        <taxon>Enterobacterales</taxon>
        <taxon>Enterobacteriaceae</taxon>
        <taxon>Enterobacter</taxon>
        <taxon>Enterobacter cloacae complex</taxon>
    </lineage>
</organism>
<dbReference type="Proteomes" id="UP000255106">
    <property type="component" value="Unassembled WGS sequence"/>
</dbReference>
<proteinExistence type="predicted"/>
<sequence>MANDDERRPYPPVNFIASDNWQPYTRLIPANEVHEWVSRKSSVIPAASITLTMNTC</sequence>
<gene>
    <name evidence="1" type="ORF">NCTC10005_06397</name>
</gene>
<accession>A0A377M5E0</accession>
<dbReference type="AlphaFoldDB" id="A0A377M5E0"/>
<evidence type="ECO:0000313" key="1">
    <source>
        <dbReference type="EMBL" id="STQ13572.1"/>
    </source>
</evidence>
<reference evidence="1 2" key="1">
    <citation type="submission" date="2018-06" db="EMBL/GenBank/DDBJ databases">
        <authorList>
            <consortium name="Pathogen Informatics"/>
            <person name="Doyle S."/>
        </authorList>
    </citation>
    <scope>NUCLEOTIDE SEQUENCE [LARGE SCALE GENOMIC DNA]</scope>
    <source>
        <strain evidence="1 2">NCTC10005</strain>
    </source>
</reference>
<evidence type="ECO:0000313" key="2">
    <source>
        <dbReference type="Proteomes" id="UP000255106"/>
    </source>
</evidence>
<protein>
    <submittedName>
        <fullName evidence="1">Uncharacterized protein</fullName>
    </submittedName>
</protein>
<name>A0A377M5E0_ENTCL</name>
<dbReference type="EMBL" id="UGJB01000004">
    <property type="protein sequence ID" value="STQ13572.1"/>
    <property type="molecule type" value="Genomic_DNA"/>
</dbReference>